<dbReference type="GO" id="GO:0008408">
    <property type="term" value="F:3'-5' exonuclease activity"/>
    <property type="evidence" value="ECO:0007669"/>
    <property type="project" value="InterPro"/>
</dbReference>
<dbReference type="GeneID" id="112051520"/>
<dbReference type="InterPro" id="IPR036397">
    <property type="entry name" value="RNaseH_sf"/>
</dbReference>
<dbReference type="InterPro" id="IPR013520">
    <property type="entry name" value="Ribonucl_H"/>
</dbReference>
<evidence type="ECO:0000256" key="1">
    <source>
        <dbReference type="ARBA" id="ARBA00004123"/>
    </source>
</evidence>
<dbReference type="KEGG" id="bany:112051520"/>
<dbReference type="RefSeq" id="XP_023945965.2">
    <property type="nucleotide sequence ID" value="XM_024090197.2"/>
</dbReference>
<keyword evidence="8" id="KW-0539">Nucleus</keyword>
<evidence type="ECO:0000256" key="4">
    <source>
        <dbReference type="ARBA" id="ARBA00022552"/>
    </source>
</evidence>
<evidence type="ECO:0000259" key="10">
    <source>
        <dbReference type="SMART" id="SM00479"/>
    </source>
</evidence>
<organism evidence="11 12">
    <name type="scientific">Bicyclus anynana</name>
    <name type="common">Squinting bush brown butterfly</name>
    <dbReference type="NCBI Taxonomy" id="110368"/>
    <lineage>
        <taxon>Eukaryota</taxon>
        <taxon>Metazoa</taxon>
        <taxon>Ecdysozoa</taxon>
        <taxon>Arthropoda</taxon>
        <taxon>Hexapoda</taxon>
        <taxon>Insecta</taxon>
        <taxon>Pterygota</taxon>
        <taxon>Neoptera</taxon>
        <taxon>Endopterygota</taxon>
        <taxon>Lepidoptera</taxon>
        <taxon>Glossata</taxon>
        <taxon>Ditrysia</taxon>
        <taxon>Papilionoidea</taxon>
        <taxon>Nymphalidae</taxon>
        <taxon>Satyrinae</taxon>
        <taxon>Satyrini</taxon>
        <taxon>Mycalesina</taxon>
        <taxon>Bicyclus</taxon>
    </lineage>
</organism>
<evidence type="ECO:0000313" key="11">
    <source>
        <dbReference type="Proteomes" id="UP001652582"/>
    </source>
</evidence>
<dbReference type="InterPro" id="IPR047021">
    <property type="entry name" value="REXO1/3/4-like"/>
</dbReference>
<dbReference type="SMART" id="SM00479">
    <property type="entry name" value="EXOIII"/>
    <property type="match status" value="1"/>
</dbReference>
<dbReference type="AlphaFoldDB" id="A0A6J1NDX7"/>
<evidence type="ECO:0000256" key="8">
    <source>
        <dbReference type="ARBA" id="ARBA00023242"/>
    </source>
</evidence>
<sequence length="157" mass="17488">MVKYAIDCEMVGSGNRSILARVSIVNENGTVVIDEYVKPTSQVTDYRTCVSGIKRQRLANGSDFSKVQKMVQQMINGAILVGHSLSNDLAVLGLSHPEHNRRDLATYGPLKRNNQPVALQTLAMEYLGRFIQEGEHDSVQDAKACMEIYKKFANQWG</sequence>
<feature type="domain" description="Exonuclease" evidence="10">
    <location>
        <begin position="2"/>
        <end position="157"/>
    </location>
</feature>
<dbReference type="CDD" id="cd06144">
    <property type="entry name" value="REX4_like"/>
    <property type="match status" value="1"/>
</dbReference>
<dbReference type="OrthoDB" id="8191639at2759"/>
<evidence type="ECO:0000313" key="12">
    <source>
        <dbReference type="RefSeq" id="XP_023945965.2"/>
    </source>
</evidence>
<dbReference type="GO" id="GO:0003676">
    <property type="term" value="F:nucleic acid binding"/>
    <property type="evidence" value="ECO:0007669"/>
    <property type="project" value="InterPro"/>
</dbReference>
<keyword evidence="6" id="KW-0378">Hydrolase</keyword>
<evidence type="ECO:0000256" key="6">
    <source>
        <dbReference type="ARBA" id="ARBA00022801"/>
    </source>
</evidence>
<dbReference type="GO" id="GO:0005634">
    <property type="term" value="C:nucleus"/>
    <property type="evidence" value="ECO:0007669"/>
    <property type="project" value="UniProtKB-SubCell"/>
</dbReference>
<dbReference type="PANTHER" id="PTHR12801">
    <property type="entry name" value="RNA EXONUCLEASE REXO1 / RECO3 FAMILY MEMBER-RELATED"/>
    <property type="match status" value="1"/>
</dbReference>
<dbReference type="Gene3D" id="3.30.420.10">
    <property type="entry name" value="Ribonuclease H-like superfamily/Ribonuclease H"/>
    <property type="match status" value="1"/>
</dbReference>
<gene>
    <name evidence="12" type="primary">LOC112051520</name>
</gene>
<evidence type="ECO:0000256" key="3">
    <source>
        <dbReference type="ARBA" id="ARBA00016937"/>
    </source>
</evidence>
<evidence type="ECO:0000256" key="5">
    <source>
        <dbReference type="ARBA" id="ARBA00022722"/>
    </source>
</evidence>
<protein>
    <recommendedName>
        <fullName evidence="3">RNA exonuclease 4</fullName>
    </recommendedName>
</protein>
<accession>A0A6J1NDX7</accession>
<keyword evidence="4" id="KW-0698">rRNA processing</keyword>
<comment type="similarity">
    <text evidence="2">Belongs to the REXO4 family.</text>
</comment>
<dbReference type="InterPro" id="IPR012337">
    <property type="entry name" value="RNaseH-like_sf"/>
</dbReference>
<name>A0A6J1NDX7_BICAN</name>
<evidence type="ECO:0000256" key="7">
    <source>
        <dbReference type="ARBA" id="ARBA00022839"/>
    </source>
</evidence>
<reference evidence="12" key="1">
    <citation type="submission" date="2025-08" db="UniProtKB">
        <authorList>
            <consortium name="RefSeq"/>
        </authorList>
    </citation>
    <scope>IDENTIFICATION</scope>
</reference>
<dbReference type="InterPro" id="IPR037431">
    <property type="entry name" value="REX4_DEDDh_dom"/>
</dbReference>
<comment type="function">
    <text evidence="9">Exoribonuclease involved in ribosome biosynthesis. Involved in the processing of ITS1, the internal transcribed spacer localized between the 18S and 5.8S rRNAs.</text>
</comment>
<dbReference type="Pfam" id="PF00929">
    <property type="entry name" value="RNase_T"/>
    <property type="match status" value="1"/>
</dbReference>
<dbReference type="Proteomes" id="UP001652582">
    <property type="component" value="Chromosome 10"/>
</dbReference>
<keyword evidence="5" id="KW-0540">Nuclease</keyword>
<keyword evidence="11" id="KW-1185">Reference proteome</keyword>
<evidence type="ECO:0000256" key="2">
    <source>
        <dbReference type="ARBA" id="ARBA00010489"/>
    </source>
</evidence>
<dbReference type="PANTHER" id="PTHR12801:SF45">
    <property type="entry name" value="RNA EXONUCLEASE 4"/>
    <property type="match status" value="1"/>
</dbReference>
<dbReference type="SUPFAM" id="SSF53098">
    <property type="entry name" value="Ribonuclease H-like"/>
    <property type="match status" value="1"/>
</dbReference>
<dbReference type="GO" id="GO:0006364">
    <property type="term" value="P:rRNA processing"/>
    <property type="evidence" value="ECO:0007669"/>
    <property type="project" value="UniProtKB-KW"/>
</dbReference>
<evidence type="ECO:0000256" key="9">
    <source>
        <dbReference type="ARBA" id="ARBA00025599"/>
    </source>
</evidence>
<keyword evidence="7 12" id="KW-0269">Exonuclease</keyword>
<comment type="subcellular location">
    <subcellularLocation>
        <location evidence="1">Nucleus</location>
    </subcellularLocation>
</comment>
<proteinExistence type="inferred from homology"/>